<dbReference type="Pfam" id="PF12833">
    <property type="entry name" value="HTH_18"/>
    <property type="match status" value="1"/>
</dbReference>
<keyword evidence="6" id="KW-1185">Reference proteome</keyword>
<evidence type="ECO:0000259" key="4">
    <source>
        <dbReference type="PROSITE" id="PS01124"/>
    </source>
</evidence>
<dbReference type="EMBL" id="VSLD01000001">
    <property type="protein sequence ID" value="TYD00596.1"/>
    <property type="molecule type" value="Genomic_DNA"/>
</dbReference>
<dbReference type="PRINTS" id="PR00032">
    <property type="entry name" value="HTHARAC"/>
</dbReference>
<dbReference type="InterPro" id="IPR020449">
    <property type="entry name" value="Tscrpt_reg_AraC-type_HTH"/>
</dbReference>
<dbReference type="Proteomes" id="UP000323410">
    <property type="component" value="Unassembled WGS sequence"/>
</dbReference>
<comment type="caution">
    <text evidence="5">The sequence shown here is derived from an EMBL/GenBank/DDBJ whole genome shotgun (WGS) entry which is preliminary data.</text>
</comment>
<dbReference type="GO" id="GO:0003700">
    <property type="term" value="F:DNA-binding transcription factor activity"/>
    <property type="evidence" value="ECO:0007669"/>
    <property type="project" value="InterPro"/>
</dbReference>
<dbReference type="PANTHER" id="PTHR46796">
    <property type="entry name" value="HTH-TYPE TRANSCRIPTIONAL ACTIVATOR RHAS-RELATED"/>
    <property type="match status" value="1"/>
</dbReference>
<dbReference type="InterPro" id="IPR050204">
    <property type="entry name" value="AraC_XylS_family_regulators"/>
</dbReference>
<evidence type="ECO:0000256" key="2">
    <source>
        <dbReference type="ARBA" id="ARBA00023125"/>
    </source>
</evidence>
<reference evidence="5 6" key="1">
    <citation type="submission" date="2019-08" db="EMBL/GenBank/DDBJ databases">
        <title>Genone of Arthrobacter echini P9.</title>
        <authorList>
            <person name="Bowman J.P."/>
        </authorList>
    </citation>
    <scope>NUCLEOTIDE SEQUENCE [LARGE SCALE GENOMIC DNA]</scope>
    <source>
        <strain evidence="5 6">P9</strain>
    </source>
</reference>
<dbReference type="PANTHER" id="PTHR46796:SF6">
    <property type="entry name" value="ARAC SUBFAMILY"/>
    <property type="match status" value="1"/>
</dbReference>
<dbReference type="InterPro" id="IPR035418">
    <property type="entry name" value="AraC-bd_2"/>
</dbReference>
<dbReference type="Gene3D" id="1.10.10.60">
    <property type="entry name" value="Homeodomain-like"/>
    <property type="match status" value="1"/>
</dbReference>
<dbReference type="InterPro" id="IPR009057">
    <property type="entry name" value="Homeodomain-like_sf"/>
</dbReference>
<dbReference type="SUPFAM" id="SSF46689">
    <property type="entry name" value="Homeodomain-like"/>
    <property type="match status" value="1"/>
</dbReference>
<feature type="domain" description="HTH araC/xylS-type" evidence="4">
    <location>
        <begin position="220"/>
        <end position="321"/>
    </location>
</feature>
<keyword evidence="3" id="KW-0804">Transcription</keyword>
<evidence type="ECO:0000256" key="3">
    <source>
        <dbReference type="ARBA" id="ARBA00023163"/>
    </source>
</evidence>
<dbReference type="OrthoDB" id="9799345at2"/>
<dbReference type="InterPro" id="IPR018060">
    <property type="entry name" value="HTH_AraC"/>
</dbReference>
<keyword evidence="1" id="KW-0805">Transcription regulation</keyword>
<gene>
    <name evidence="5" type="ORF">FQ377_04015</name>
</gene>
<dbReference type="Pfam" id="PF14525">
    <property type="entry name" value="AraC_binding_2"/>
    <property type="match status" value="1"/>
</dbReference>
<organism evidence="5 6">
    <name type="scientific">Arthrobacter echini</name>
    <dbReference type="NCBI Taxonomy" id="1529066"/>
    <lineage>
        <taxon>Bacteria</taxon>
        <taxon>Bacillati</taxon>
        <taxon>Actinomycetota</taxon>
        <taxon>Actinomycetes</taxon>
        <taxon>Micrococcales</taxon>
        <taxon>Micrococcaceae</taxon>
        <taxon>Arthrobacter</taxon>
    </lineage>
</organism>
<dbReference type="SMART" id="SM00342">
    <property type="entry name" value="HTH_ARAC"/>
    <property type="match status" value="1"/>
</dbReference>
<accession>A0A5D0XV40</accession>
<evidence type="ECO:0000256" key="1">
    <source>
        <dbReference type="ARBA" id="ARBA00023015"/>
    </source>
</evidence>
<evidence type="ECO:0000313" key="5">
    <source>
        <dbReference type="EMBL" id="TYD00596.1"/>
    </source>
</evidence>
<name>A0A5D0XV40_9MICC</name>
<dbReference type="AlphaFoldDB" id="A0A5D0XV40"/>
<protein>
    <submittedName>
        <fullName evidence="5">Helix-turn-helix domain-containing protein</fullName>
    </submittedName>
</protein>
<dbReference type="GO" id="GO:0043565">
    <property type="term" value="F:sequence-specific DNA binding"/>
    <property type="evidence" value="ECO:0007669"/>
    <property type="project" value="InterPro"/>
</dbReference>
<dbReference type="PROSITE" id="PS01124">
    <property type="entry name" value="HTH_ARAC_FAMILY_2"/>
    <property type="match status" value="1"/>
</dbReference>
<evidence type="ECO:0000313" key="6">
    <source>
        <dbReference type="Proteomes" id="UP000323410"/>
    </source>
</evidence>
<proteinExistence type="predicted"/>
<keyword evidence="2" id="KW-0238">DNA-binding</keyword>
<dbReference type="RefSeq" id="WP_148599897.1">
    <property type="nucleotide sequence ID" value="NZ_VSLD01000001.1"/>
</dbReference>
<sequence>MAGGNVLALPDIHDGAGLTCSEKFDAWRDAVNTAFVPLEASTVHTAAFDGHLISQNLGDIQLCEVAGSPLQVSRTTRMIAQSDPNMIKLGLQLRGYCLVAQDGREAALTPGDFAVYDTSRPYDLYFDDSFRMLVLMFPASSLDLSRDALQKVTAARISGRKGLGAMTSALLTSMDQELNTGGAPYNFAASEALLGLISATIAHTIEPTTSPTANREVLFEHVKQFILNHLTDPSLTVESIAEDNNVSVRFLQRLFADHDETVSGWIRHQRLHQCRRELANPLLRGRTVSAVAAHWGFGDAANFTRTFKSAFGYTPTEFRYSYQPAGQVNGLTARPLATE</sequence>